<proteinExistence type="predicted"/>
<evidence type="ECO:0000313" key="1">
    <source>
        <dbReference type="EMBL" id="KAG5627748.1"/>
    </source>
</evidence>
<name>A0A9J6ATM9_SOLCO</name>
<keyword evidence="2" id="KW-1185">Reference proteome</keyword>
<organism evidence="1 2">
    <name type="scientific">Solanum commersonii</name>
    <name type="common">Commerson's wild potato</name>
    <name type="synonym">Commerson's nightshade</name>
    <dbReference type="NCBI Taxonomy" id="4109"/>
    <lineage>
        <taxon>Eukaryota</taxon>
        <taxon>Viridiplantae</taxon>
        <taxon>Streptophyta</taxon>
        <taxon>Embryophyta</taxon>
        <taxon>Tracheophyta</taxon>
        <taxon>Spermatophyta</taxon>
        <taxon>Magnoliopsida</taxon>
        <taxon>eudicotyledons</taxon>
        <taxon>Gunneridae</taxon>
        <taxon>Pentapetalae</taxon>
        <taxon>asterids</taxon>
        <taxon>lamiids</taxon>
        <taxon>Solanales</taxon>
        <taxon>Solanaceae</taxon>
        <taxon>Solanoideae</taxon>
        <taxon>Solaneae</taxon>
        <taxon>Solanum</taxon>
    </lineage>
</organism>
<accession>A0A9J6ATM9</accession>
<evidence type="ECO:0000313" key="2">
    <source>
        <dbReference type="Proteomes" id="UP000824120"/>
    </source>
</evidence>
<protein>
    <submittedName>
        <fullName evidence="1">Uncharacterized protein</fullName>
    </submittedName>
</protein>
<gene>
    <name evidence="1" type="ORF">H5410_012966</name>
</gene>
<dbReference type="Proteomes" id="UP000824120">
    <property type="component" value="Chromosome 2"/>
</dbReference>
<comment type="caution">
    <text evidence="1">The sequence shown here is derived from an EMBL/GenBank/DDBJ whole genome shotgun (WGS) entry which is preliminary data.</text>
</comment>
<dbReference type="EMBL" id="JACXVP010000002">
    <property type="protein sequence ID" value="KAG5627748.1"/>
    <property type="molecule type" value="Genomic_DNA"/>
</dbReference>
<reference evidence="1 2" key="1">
    <citation type="submission" date="2020-09" db="EMBL/GenBank/DDBJ databases">
        <title>De no assembly of potato wild relative species, Solanum commersonii.</title>
        <authorList>
            <person name="Cho K."/>
        </authorList>
    </citation>
    <scope>NUCLEOTIDE SEQUENCE [LARGE SCALE GENOMIC DNA]</scope>
    <source>
        <strain evidence="1">LZ3.2</strain>
        <tissue evidence="1">Leaf</tissue>
    </source>
</reference>
<dbReference type="AlphaFoldDB" id="A0A9J6ATM9"/>
<sequence>MVRTSVFGQEICFSISSASKIKSPKQAMTVLRVLPLHPPFLLLQISEMRPNEIGSPDKAKETNYC</sequence>